<gene>
    <name evidence="1" type="ORF">E0Y62_26950</name>
</gene>
<accession>A0A4V2NTF8</accession>
<evidence type="ECO:0000313" key="1">
    <source>
        <dbReference type="EMBL" id="TCJ00015.1"/>
    </source>
</evidence>
<evidence type="ECO:0000313" key="2">
    <source>
        <dbReference type="Proteomes" id="UP000293846"/>
    </source>
</evidence>
<dbReference type="EMBL" id="SJTH01000125">
    <property type="protein sequence ID" value="TCJ00015.1"/>
    <property type="molecule type" value="Genomic_DNA"/>
</dbReference>
<dbReference type="AlphaFoldDB" id="A0A4V2NTF8"/>
<name>A0A4V2NTF8_9BACI</name>
<dbReference type="Proteomes" id="UP000293846">
    <property type="component" value="Unassembled WGS sequence"/>
</dbReference>
<keyword evidence="2" id="KW-1185">Reference proteome</keyword>
<proteinExistence type="predicted"/>
<sequence>MMAWGISENAAPKEKLKSEMGDYLGGLNSTGKIDYETYSNIYDFTMGMLDRMYELGKKES</sequence>
<protein>
    <submittedName>
        <fullName evidence="1">Uncharacterized protein</fullName>
    </submittedName>
</protein>
<reference evidence="1 2" key="1">
    <citation type="submission" date="2019-03" db="EMBL/GenBank/DDBJ databases">
        <authorList>
            <person name="Jensen L."/>
            <person name="Storgaard J."/>
            <person name="Sulaj E."/>
            <person name="Schramm A."/>
            <person name="Marshall I.P.G."/>
        </authorList>
    </citation>
    <scope>NUCLEOTIDE SEQUENCE [LARGE SCALE GENOMIC DNA]</scope>
    <source>
        <strain evidence="1 2">2017H2G3</strain>
    </source>
</reference>
<comment type="caution">
    <text evidence="1">The sequence shown here is derived from an EMBL/GenBank/DDBJ whole genome shotgun (WGS) entry which is preliminary data.</text>
</comment>
<organism evidence="1 2">
    <name type="scientific">Cytobacillus praedii</name>
    <dbReference type="NCBI Taxonomy" id="1742358"/>
    <lineage>
        <taxon>Bacteria</taxon>
        <taxon>Bacillati</taxon>
        <taxon>Bacillota</taxon>
        <taxon>Bacilli</taxon>
        <taxon>Bacillales</taxon>
        <taxon>Bacillaceae</taxon>
        <taxon>Cytobacillus</taxon>
    </lineage>
</organism>
<dbReference type="OrthoDB" id="9910594at2"/>